<name>A0A377AWL5_ECOLX</name>
<evidence type="ECO:0000256" key="1">
    <source>
        <dbReference type="ARBA" id="ARBA00007806"/>
    </source>
</evidence>
<dbReference type="GO" id="GO:0005975">
    <property type="term" value="P:carbohydrate metabolic process"/>
    <property type="evidence" value="ECO:0007669"/>
    <property type="project" value="InterPro"/>
</dbReference>
<reference evidence="4 5" key="1">
    <citation type="submission" date="2018-06" db="EMBL/GenBank/DDBJ databases">
        <authorList>
            <consortium name="Pathogen Informatics"/>
            <person name="Doyle S."/>
        </authorList>
    </citation>
    <scope>NUCLEOTIDE SEQUENCE [LARGE SCALE GENOMIC DNA]</scope>
    <source>
        <strain evidence="4 5">NCTC9962</strain>
    </source>
</reference>
<evidence type="ECO:0000256" key="2">
    <source>
        <dbReference type="RuleBase" id="RU361185"/>
    </source>
</evidence>
<proteinExistence type="inferred from homology"/>
<dbReference type="EC" id="3.2.1.20" evidence="4"/>
<comment type="similarity">
    <text evidence="1 2">Belongs to the glycosyl hydrolase 31 family.</text>
</comment>
<evidence type="ECO:0000259" key="3">
    <source>
        <dbReference type="Pfam" id="PF01055"/>
    </source>
</evidence>
<keyword evidence="2 4" id="KW-0326">Glycosidase</keyword>
<organism evidence="4 5">
    <name type="scientific">Escherichia coli</name>
    <dbReference type="NCBI Taxonomy" id="562"/>
    <lineage>
        <taxon>Bacteria</taxon>
        <taxon>Pseudomonadati</taxon>
        <taxon>Pseudomonadota</taxon>
        <taxon>Gammaproteobacteria</taxon>
        <taxon>Enterobacterales</taxon>
        <taxon>Enterobacteriaceae</taxon>
        <taxon>Escherichia</taxon>
    </lineage>
</organism>
<keyword evidence="2 4" id="KW-0378">Hydrolase</keyword>
<dbReference type="EMBL" id="UGED01000006">
    <property type="protein sequence ID" value="STL37579.1"/>
    <property type="molecule type" value="Genomic_DNA"/>
</dbReference>
<gene>
    <name evidence="4" type="ORF">NCTC9962_02350</name>
</gene>
<dbReference type="Gene3D" id="3.20.20.80">
    <property type="entry name" value="Glycosidases"/>
    <property type="match status" value="1"/>
</dbReference>
<dbReference type="GO" id="GO:0004558">
    <property type="term" value="F:alpha-1,4-glucosidase activity"/>
    <property type="evidence" value="ECO:0007669"/>
    <property type="project" value="UniProtKB-EC"/>
</dbReference>
<dbReference type="Proteomes" id="UP000254052">
    <property type="component" value="Unassembled WGS sequence"/>
</dbReference>
<dbReference type="AlphaFoldDB" id="A0A377AWL5"/>
<accession>A0A377AWL5</accession>
<sequence>MPLLMMRASMEAQQRFAPEKRPYLISRSGCAGMQRYVQTWSGDNRTSWDTLRYNTRMGLG</sequence>
<dbReference type="PANTHER" id="PTHR22762:SF165">
    <property type="entry name" value="PUTATIVE (AFU_ORTHOLOGUE AFUA_1G06560)-RELATED"/>
    <property type="match status" value="1"/>
</dbReference>
<evidence type="ECO:0000313" key="5">
    <source>
        <dbReference type="Proteomes" id="UP000254052"/>
    </source>
</evidence>
<evidence type="ECO:0000313" key="4">
    <source>
        <dbReference type="EMBL" id="STL37579.1"/>
    </source>
</evidence>
<feature type="domain" description="Glycoside hydrolase family 31 TIM barrel" evidence="3">
    <location>
        <begin position="2"/>
        <end position="59"/>
    </location>
</feature>
<dbReference type="InterPro" id="IPR017853">
    <property type="entry name" value="GH"/>
</dbReference>
<dbReference type="SUPFAM" id="SSF51445">
    <property type="entry name" value="(Trans)glycosidases"/>
    <property type="match status" value="1"/>
</dbReference>
<dbReference type="PANTHER" id="PTHR22762">
    <property type="entry name" value="ALPHA-GLUCOSIDASE"/>
    <property type="match status" value="1"/>
</dbReference>
<protein>
    <submittedName>
        <fullName evidence="4">Putative glucosidase</fullName>
        <ecNumber evidence="4">3.2.1.20</ecNumber>
    </submittedName>
</protein>
<dbReference type="InterPro" id="IPR000322">
    <property type="entry name" value="Glyco_hydro_31_TIM"/>
</dbReference>
<dbReference type="Pfam" id="PF01055">
    <property type="entry name" value="Glyco_hydro_31_2nd"/>
    <property type="match status" value="1"/>
</dbReference>